<name>A0A366LDX2_9SPHI</name>
<dbReference type="InterPro" id="IPR010982">
    <property type="entry name" value="Lambda_DNA-bd_dom_sf"/>
</dbReference>
<dbReference type="Proteomes" id="UP000252081">
    <property type="component" value="Unassembled WGS sequence"/>
</dbReference>
<comment type="caution">
    <text evidence="1">The sequence shown here is derived from an EMBL/GenBank/DDBJ whole genome shotgun (WGS) entry which is preliminary data.</text>
</comment>
<protein>
    <submittedName>
        <fullName evidence="1">XRE family transcriptional regulator</fullName>
    </submittedName>
</protein>
<dbReference type="EMBL" id="QNQU01000001">
    <property type="protein sequence ID" value="RBQ12078.1"/>
    <property type="molecule type" value="Genomic_DNA"/>
</dbReference>
<accession>A0A366LDX2</accession>
<proteinExistence type="predicted"/>
<dbReference type="AlphaFoldDB" id="A0A366LDX2"/>
<dbReference type="GO" id="GO:0003677">
    <property type="term" value="F:DNA binding"/>
    <property type="evidence" value="ECO:0007669"/>
    <property type="project" value="InterPro"/>
</dbReference>
<evidence type="ECO:0000313" key="2">
    <source>
        <dbReference type="Proteomes" id="UP000252081"/>
    </source>
</evidence>
<evidence type="ECO:0000313" key="1">
    <source>
        <dbReference type="EMBL" id="RBQ12078.1"/>
    </source>
</evidence>
<organism evidence="1 2">
    <name type="scientific">Pedobacter miscanthi</name>
    <dbReference type="NCBI Taxonomy" id="2259170"/>
    <lineage>
        <taxon>Bacteria</taxon>
        <taxon>Pseudomonadati</taxon>
        <taxon>Bacteroidota</taxon>
        <taxon>Sphingobacteriia</taxon>
        <taxon>Sphingobacteriales</taxon>
        <taxon>Sphingobacteriaceae</taxon>
        <taxon>Pedobacter</taxon>
    </lineage>
</organism>
<reference evidence="1 2" key="1">
    <citation type="submission" date="2018-07" db="EMBL/GenBank/DDBJ databases">
        <title>A draft genome of a endophytic bacteria, a new species of Pedobacter.</title>
        <authorList>
            <person name="Zhang Z.D."/>
            <person name="Chen Z.J."/>
        </authorList>
    </citation>
    <scope>NUCLEOTIDE SEQUENCE [LARGE SCALE GENOMIC DNA]</scope>
    <source>
        <strain evidence="1 2">RS10</strain>
    </source>
</reference>
<dbReference type="SUPFAM" id="SSF47413">
    <property type="entry name" value="lambda repressor-like DNA-binding domains"/>
    <property type="match status" value="1"/>
</dbReference>
<sequence length="121" mass="13922">MKMETKIISEIDYLLIEEVKAIRIKQGLSKAQLSAKLKLARSFVGKVEDLSQRDKYSIRHLPILVQALKLKSICQLFPKVPSRDMIEITYQKIPKLNKDGSQSKQFEEKIIQIVPINKGIE</sequence>
<gene>
    <name evidence="1" type="ORF">DRW42_02125</name>
</gene>
<dbReference type="OrthoDB" id="1258472at2"/>
<dbReference type="Gene3D" id="1.10.260.40">
    <property type="entry name" value="lambda repressor-like DNA-binding domains"/>
    <property type="match status" value="1"/>
</dbReference>
<keyword evidence="2" id="KW-1185">Reference proteome</keyword>